<gene>
    <name evidence="1" type="ORF">B5C07_01540</name>
    <name evidence="2" type="ORF">B5C08_04315</name>
    <name evidence="3" type="ORF">CDL68_04010</name>
</gene>
<dbReference type="Proteomes" id="UP000266198">
    <property type="component" value="Unassembled WGS sequence"/>
</dbReference>
<keyword evidence="6" id="KW-1185">Reference proteome</keyword>
<accession>A0A2A4GYM4</accession>
<dbReference type="EMBL" id="NIPK01000005">
    <property type="protein sequence ID" value="RIZ54885.1"/>
    <property type="molecule type" value="Genomic_DNA"/>
</dbReference>
<organism evidence="2 5">
    <name type="scientific">Staphylococcus delphini</name>
    <dbReference type="NCBI Taxonomy" id="53344"/>
    <lineage>
        <taxon>Bacteria</taxon>
        <taxon>Bacillati</taxon>
        <taxon>Bacillota</taxon>
        <taxon>Bacilli</taxon>
        <taxon>Bacillales</taxon>
        <taxon>Staphylococcaceae</taxon>
        <taxon>Staphylococcus</taxon>
        <taxon>Staphylococcus intermedius group</taxon>
    </lineage>
</organism>
<evidence type="ECO:0000313" key="5">
    <source>
        <dbReference type="Proteomes" id="UP000218335"/>
    </source>
</evidence>
<evidence type="ECO:0000313" key="6">
    <source>
        <dbReference type="Proteomes" id="UP000266198"/>
    </source>
</evidence>
<dbReference type="Proteomes" id="UP000217473">
    <property type="component" value="Unassembled WGS sequence"/>
</dbReference>
<dbReference type="RefSeq" id="WP_096547239.1">
    <property type="nucleotide sequence ID" value="NZ_CP094736.1"/>
</dbReference>
<dbReference type="EMBL" id="MWUU01000004">
    <property type="protein sequence ID" value="PCF56156.1"/>
    <property type="molecule type" value="Genomic_DNA"/>
</dbReference>
<evidence type="ECO:0000313" key="1">
    <source>
        <dbReference type="EMBL" id="PCF52151.1"/>
    </source>
</evidence>
<evidence type="ECO:0000313" key="4">
    <source>
        <dbReference type="Proteomes" id="UP000217473"/>
    </source>
</evidence>
<proteinExistence type="predicted"/>
<dbReference type="Proteomes" id="UP000218335">
    <property type="component" value="Unassembled WGS sequence"/>
</dbReference>
<comment type="caution">
    <text evidence="2">The sequence shown here is derived from an EMBL/GenBank/DDBJ whole genome shotgun (WGS) entry which is preliminary data.</text>
</comment>
<sequence>MNFKQKISETLGNKVLDIETINRKDALPTSEQEIRARRERAEALVRKKALLSSGATVVPIPGFDFGMDMKLMRDVIEDVNKIYGLDHQQVNQMSDDMKNRILMAAGIQGSQLIGKKVSSGLLKVFIRDVAKRTAAKQTRWFPIVGQAVSASISYYFMVKVGKDHIQKCENVVKSLL</sequence>
<protein>
    <submittedName>
        <fullName evidence="2">DUF697 domain-containing protein</fullName>
    </submittedName>
</protein>
<evidence type="ECO:0000313" key="2">
    <source>
        <dbReference type="EMBL" id="PCF56156.1"/>
    </source>
</evidence>
<reference evidence="3 6" key="2">
    <citation type="submission" date="2017-06" db="EMBL/GenBank/DDBJ databases">
        <title>Identification of a new gene, sdsY, involved in staphylococcal internalization in non-professional phagocytic cells (NPPCs).</title>
        <authorList>
            <person name="Maali Y."/>
            <person name="Martins-Simoes P."/>
            <person name="Trouillet-Assant S."/>
            <person name="Laurent F."/>
            <person name="Diot A."/>
            <person name="Verhoeven P."/>
            <person name="Bouvard D."/>
            <person name="Vandenesch F."/>
            <person name="Bes M."/>
        </authorList>
    </citation>
    <scope>NUCLEOTIDE SEQUENCE [LARGE SCALE GENOMIC DNA]</scope>
    <source>
        <strain evidence="3 6">Heidy</strain>
    </source>
</reference>
<dbReference type="EMBL" id="MWUR01000002">
    <property type="protein sequence ID" value="PCF52151.1"/>
    <property type="molecule type" value="Genomic_DNA"/>
</dbReference>
<name>A0A2A4GYM4_9STAP</name>
<evidence type="ECO:0000313" key="3">
    <source>
        <dbReference type="EMBL" id="RIZ54885.1"/>
    </source>
</evidence>
<dbReference type="AlphaFoldDB" id="A0A2A4GYM4"/>
<reference evidence="4 5" key="1">
    <citation type="journal article" date="2017" name="PLoS ONE">
        <title>Development of a real-time PCR for detection of Staphylococcus pseudintermedius using a novel automated comparison of whole-genome sequences.</title>
        <authorList>
            <person name="Verstappen K.M."/>
            <person name="Huijbregts L."/>
            <person name="Spaninks M."/>
            <person name="Wagenaar J.A."/>
            <person name="Fluit A.C."/>
            <person name="Duim B."/>
        </authorList>
    </citation>
    <scope>NUCLEOTIDE SEQUENCE [LARGE SCALE GENOMIC DNA]</scope>
    <source>
        <strain evidence="1 4">15S02591-1</strain>
        <strain evidence="2 5">215070706401-1</strain>
    </source>
</reference>